<dbReference type="InterPro" id="IPR011990">
    <property type="entry name" value="TPR-like_helical_dom_sf"/>
</dbReference>
<gene>
    <name evidence="1" type="ORF">Q4568_10175</name>
</gene>
<dbReference type="PROSITE" id="PS51257">
    <property type="entry name" value="PROKAR_LIPOPROTEIN"/>
    <property type="match status" value="1"/>
</dbReference>
<accession>A0AAW7Y3G5</accession>
<dbReference type="RefSeq" id="WP_261858143.1">
    <property type="nucleotide sequence ID" value="NZ_AP024850.1"/>
</dbReference>
<proteinExistence type="predicted"/>
<reference evidence="1" key="1">
    <citation type="submission" date="2023-07" db="EMBL/GenBank/DDBJ databases">
        <title>Genome content predicts the carbon catabolic preferences of heterotrophic bacteria.</title>
        <authorList>
            <person name="Gralka M."/>
        </authorList>
    </citation>
    <scope>NUCLEOTIDE SEQUENCE</scope>
    <source>
        <strain evidence="1">G2M05</strain>
    </source>
</reference>
<dbReference type="Proteomes" id="UP001170624">
    <property type="component" value="Unassembled WGS sequence"/>
</dbReference>
<dbReference type="EMBL" id="JAUOPU010000008">
    <property type="protein sequence ID" value="MDO6542902.1"/>
    <property type="molecule type" value="Genomic_DNA"/>
</dbReference>
<comment type="caution">
    <text evidence="1">The sequence shown here is derived from an EMBL/GenBank/DDBJ whole genome shotgun (WGS) entry which is preliminary data.</text>
</comment>
<sequence length="371" mass="43195">MHRYKIIIPIILIISGCSTALEADKELQTKENILISSNDKTQLVQFYKQNLKEDDSYKLKLVKVYLDLRDVKSAELYTNTFNDDDYESTEYFYTMARLNYLKQNYGQSFIFLSDYRDEGGDEAKYYHLNGKVLAEQKRYDEAISSFEKSRQSGMLDSEVLNDIGVVYIMKEDYQHAVEILYGLYVNNPADNKLRSNLILASIKAGRNDIALDALKYVYSESEARENLIKLSKKIKPKDITIKQTSENFNSAKKNKFLSSKDKVNKLKDKSVSDNKISIIKSKDVFNSELIMMPKNRKFRIQVLATYKLITPEYLEYLKNNYGEVYSYTHELWNRYCIGEFESLDSAKNFMSSLNIKGAFVVDYTNKKHVKL</sequence>
<dbReference type="AlphaFoldDB" id="A0AAW7Y3G5"/>
<dbReference type="Gene3D" id="1.25.40.10">
    <property type="entry name" value="Tetratricopeptide repeat domain"/>
    <property type="match status" value="1"/>
</dbReference>
<evidence type="ECO:0000313" key="1">
    <source>
        <dbReference type="EMBL" id="MDO6542902.1"/>
    </source>
</evidence>
<protein>
    <submittedName>
        <fullName evidence="1">Pilus assembly protein TadD</fullName>
    </submittedName>
</protein>
<name>A0AAW7Y3G5_9GAMM</name>
<dbReference type="SUPFAM" id="SSF48452">
    <property type="entry name" value="TPR-like"/>
    <property type="match status" value="1"/>
</dbReference>
<evidence type="ECO:0000313" key="2">
    <source>
        <dbReference type="Proteomes" id="UP001170624"/>
    </source>
</evidence>
<organism evidence="1 2">
    <name type="scientific">Photobacterium sanguinicancri</name>
    <dbReference type="NCBI Taxonomy" id="875932"/>
    <lineage>
        <taxon>Bacteria</taxon>
        <taxon>Pseudomonadati</taxon>
        <taxon>Pseudomonadota</taxon>
        <taxon>Gammaproteobacteria</taxon>
        <taxon>Vibrionales</taxon>
        <taxon>Vibrionaceae</taxon>
        <taxon>Photobacterium</taxon>
    </lineage>
</organism>